<dbReference type="RefSeq" id="WP_274046999.1">
    <property type="nucleotide sequence ID" value="NZ_JANCPR020000038.1"/>
</dbReference>
<feature type="compositionally biased region" description="Polar residues" evidence="1">
    <location>
        <begin position="1"/>
        <end position="20"/>
    </location>
</feature>
<gene>
    <name evidence="2" type="ORF">NMN56_030845</name>
</gene>
<evidence type="ECO:0000313" key="3">
    <source>
        <dbReference type="Proteomes" id="UP001214441"/>
    </source>
</evidence>
<sequence>MPDHTSGSTAVAVTTENTQVHAGDRQQRLAELLADMVPGARTIRVSQLGPDRSWPSPHARAFDERGRPLGLNRAQRLTVARWVMRASPELDWAEPHDFDLVSGALLPAAEGHAVANGGC</sequence>
<keyword evidence="3" id="KW-1185">Reference proteome</keyword>
<name>A0ABT7A4J5_9ACTN</name>
<dbReference type="Proteomes" id="UP001214441">
    <property type="component" value="Unassembled WGS sequence"/>
</dbReference>
<protein>
    <recommendedName>
        <fullName evidence="4">Transcriptional regulator</fullName>
    </recommendedName>
</protein>
<reference evidence="2 3" key="1">
    <citation type="submission" date="2023-05" db="EMBL/GenBank/DDBJ databases">
        <title>Streptantibioticus silvisoli sp. nov., acidotolerant actinomycetes 1 from pine litter.</title>
        <authorList>
            <person name="Swiecimska M."/>
            <person name="Golinska P."/>
            <person name="Sangal V."/>
            <person name="Wachnowicz B."/>
            <person name="Goodfellow M."/>
        </authorList>
    </citation>
    <scope>NUCLEOTIDE SEQUENCE [LARGE SCALE GENOMIC DNA]</scope>
    <source>
        <strain evidence="2 3">DSM 42109</strain>
    </source>
</reference>
<proteinExistence type="predicted"/>
<evidence type="ECO:0000313" key="2">
    <source>
        <dbReference type="EMBL" id="MDJ1136268.1"/>
    </source>
</evidence>
<evidence type="ECO:0008006" key="4">
    <source>
        <dbReference type="Google" id="ProtNLM"/>
    </source>
</evidence>
<feature type="region of interest" description="Disordered" evidence="1">
    <location>
        <begin position="46"/>
        <end position="67"/>
    </location>
</feature>
<accession>A0ABT7A4J5</accession>
<comment type="caution">
    <text evidence="2">The sequence shown here is derived from an EMBL/GenBank/DDBJ whole genome shotgun (WGS) entry which is preliminary data.</text>
</comment>
<feature type="region of interest" description="Disordered" evidence="1">
    <location>
        <begin position="1"/>
        <end position="24"/>
    </location>
</feature>
<evidence type="ECO:0000256" key="1">
    <source>
        <dbReference type="SAM" id="MobiDB-lite"/>
    </source>
</evidence>
<organism evidence="2 3">
    <name type="scientific">Streptomyces iconiensis</name>
    <dbReference type="NCBI Taxonomy" id="1384038"/>
    <lineage>
        <taxon>Bacteria</taxon>
        <taxon>Bacillati</taxon>
        <taxon>Actinomycetota</taxon>
        <taxon>Actinomycetes</taxon>
        <taxon>Kitasatosporales</taxon>
        <taxon>Streptomycetaceae</taxon>
        <taxon>Streptomyces</taxon>
    </lineage>
</organism>
<dbReference type="EMBL" id="JANCPR020000038">
    <property type="protein sequence ID" value="MDJ1136268.1"/>
    <property type="molecule type" value="Genomic_DNA"/>
</dbReference>